<comment type="caution">
    <text evidence="4">The sequence shown here is derived from an EMBL/GenBank/DDBJ whole genome shotgun (WGS) entry which is preliminary data.</text>
</comment>
<evidence type="ECO:0008006" key="6">
    <source>
        <dbReference type="Google" id="ProtNLM"/>
    </source>
</evidence>
<proteinExistence type="predicted"/>
<dbReference type="EMBL" id="JAVRRF010000005">
    <property type="protein sequence ID" value="KAK5065832.1"/>
    <property type="molecule type" value="Genomic_DNA"/>
</dbReference>
<feature type="domain" description="Azaphilone pigments biosynthesis cluster protein L N-terminal" evidence="2">
    <location>
        <begin position="2"/>
        <end position="180"/>
    </location>
</feature>
<name>A0ABR0JIZ9_9EURO</name>
<sequence>MTDPLSVCASIAGLVTIADTVIRNGYKYVKAAKNSKKMVAALINEINLLSGTLHSLQNVINELQSEADSIAVTTKLDHVDSCMRTLEKVDVLLVRFDTSDRKTNLHTIKRQLEWPLKTHETRELISEVARHRDTLSVALQADELSALMAILTRQNDTNSILFKIHRDILQDRMERNAQALDREQKDALRWLSPVALDQSVTQEYNLKIRQNGTWSWFLDETKYQEWKIGARSKLWLHGIRLAYFYCDFKNPEAQDIATILRSLIKQFILQGINKSETGIDALLEFRKTQSQVSSAIPPGALLDLLRDVLRPFRSSSVVVDGLDEIKHSRSMVLEILHAIQTPTSLINYFSPAGARST</sequence>
<evidence type="ECO:0000313" key="5">
    <source>
        <dbReference type="Proteomes" id="UP001345691"/>
    </source>
</evidence>
<feature type="domain" description="Nephrocystin 3-like N-terminal" evidence="3">
    <location>
        <begin position="241"/>
        <end position="340"/>
    </location>
</feature>
<dbReference type="Pfam" id="PF17111">
    <property type="entry name" value="PigL_N"/>
    <property type="match status" value="1"/>
</dbReference>
<keyword evidence="1" id="KW-0677">Repeat</keyword>
<organism evidence="4 5">
    <name type="scientific">Exophiala sideris</name>
    <dbReference type="NCBI Taxonomy" id="1016849"/>
    <lineage>
        <taxon>Eukaryota</taxon>
        <taxon>Fungi</taxon>
        <taxon>Dikarya</taxon>
        <taxon>Ascomycota</taxon>
        <taxon>Pezizomycotina</taxon>
        <taxon>Eurotiomycetes</taxon>
        <taxon>Chaetothyriomycetidae</taxon>
        <taxon>Chaetothyriales</taxon>
        <taxon>Herpotrichiellaceae</taxon>
        <taxon>Exophiala</taxon>
    </lineage>
</organism>
<evidence type="ECO:0000256" key="1">
    <source>
        <dbReference type="ARBA" id="ARBA00022737"/>
    </source>
</evidence>
<dbReference type="InterPro" id="IPR031348">
    <property type="entry name" value="PigL_N"/>
</dbReference>
<gene>
    <name evidence="4" type="ORF">LTR69_003382</name>
</gene>
<evidence type="ECO:0000259" key="3">
    <source>
        <dbReference type="Pfam" id="PF24883"/>
    </source>
</evidence>
<keyword evidence="5" id="KW-1185">Reference proteome</keyword>
<dbReference type="InterPro" id="IPR056884">
    <property type="entry name" value="NPHP3-like_N"/>
</dbReference>
<protein>
    <recommendedName>
        <fullName evidence="6">Fungal N-terminal domain-containing protein</fullName>
    </recommendedName>
</protein>
<evidence type="ECO:0000313" key="4">
    <source>
        <dbReference type="EMBL" id="KAK5065832.1"/>
    </source>
</evidence>
<dbReference type="Proteomes" id="UP001345691">
    <property type="component" value="Unassembled WGS sequence"/>
</dbReference>
<reference evidence="4 5" key="1">
    <citation type="submission" date="2023-08" db="EMBL/GenBank/DDBJ databases">
        <title>Black Yeasts Isolated from many extreme environments.</title>
        <authorList>
            <person name="Coleine C."/>
            <person name="Stajich J.E."/>
            <person name="Selbmann L."/>
        </authorList>
    </citation>
    <scope>NUCLEOTIDE SEQUENCE [LARGE SCALE GENOMIC DNA]</scope>
    <source>
        <strain evidence="4 5">CCFEE 6328</strain>
    </source>
</reference>
<evidence type="ECO:0000259" key="2">
    <source>
        <dbReference type="Pfam" id="PF17111"/>
    </source>
</evidence>
<dbReference type="PANTHER" id="PTHR10039:SF16">
    <property type="entry name" value="GPI INOSITOL-DEACYLASE"/>
    <property type="match status" value="1"/>
</dbReference>
<dbReference type="Pfam" id="PF24883">
    <property type="entry name" value="NPHP3_N"/>
    <property type="match status" value="1"/>
</dbReference>
<dbReference type="PANTHER" id="PTHR10039">
    <property type="entry name" value="AMELOGENIN"/>
    <property type="match status" value="1"/>
</dbReference>
<accession>A0ABR0JIZ9</accession>